<accession>A0A5N6KMC6</accession>
<feature type="region of interest" description="Disordered" evidence="1">
    <location>
        <begin position="37"/>
        <end position="88"/>
    </location>
</feature>
<evidence type="ECO:0000313" key="2">
    <source>
        <dbReference type="EMBL" id="KAB8304990.1"/>
    </source>
</evidence>
<proteinExistence type="predicted"/>
<evidence type="ECO:0000256" key="1">
    <source>
        <dbReference type="SAM" id="MobiDB-lite"/>
    </source>
</evidence>
<reference evidence="2 3" key="1">
    <citation type="submission" date="2019-06" db="EMBL/GenBank/DDBJ databases">
        <title>Genome Sequence of the Brown Rot Fungal Pathogen Monilinia laxa.</title>
        <authorList>
            <person name="De Miccolis Angelini R.M."/>
            <person name="Landi L."/>
            <person name="Abate D."/>
            <person name="Pollastro S."/>
            <person name="Romanazzi G."/>
            <person name="Faretra F."/>
        </authorList>
    </citation>
    <scope>NUCLEOTIDE SEQUENCE [LARGE SCALE GENOMIC DNA]</scope>
    <source>
        <strain evidence="2 3">Mlax316</strain>
    </source>
</reference>
<gene>
    <name evidence="2" type="ORF">EYC80_004299</name>
</gene>
<organism evidence="2 3">
    <name type="scientific">Monilinia laxa</name>
    <name type="common">Brown rot fungus</name>
    <name type="synonym">Sclerotinia laxa</name>
    <dbReference type="NCBI Taxonomy" id="61186"/>
    <lineage>
        <taxon>Eukaryota</taxon>
        <taxon>Fungi</taxon>
        <taxon>Dikarya</taxon>
        <taxon>Ascomycota</taxon>
        <taxon>Pezizomycotina</taxon>
        <taxon>Leotiomycetes</taxon>
        <taxon>Helotiales</taxon>
        <taxon>Sclerotiniaceae</taxon>
        <taxon>Monilinia</taxon>
    </lineage>
</organism>
<keyword evidence="3" id="KW-1185">Reference proteome</keyword>
<evidence type="ECO:0000313" key="3">
    <source>
        <dbReference type="Proteomes" id="UP000326757"/>
    </source>
</evidence>
<comment type="caution">
    <text evidence="2">The sequence shown here is derived from an EMBL/GenBank/DDBJ whole genome shotgun (WGS) entry which is preliminary data.</text>
</comment>
<name>A0A5N6KMC6_MONLA</name>
<dbReference type="AlphaFoldDB" id="A0A5N6KMC6"/>
<sequence>MHLRPLQKHFNFKHNKLHKRIHVTASPQDHISTIRKMLPSSTPQTTTKEPATSSQASNSQLYTRSHSAYPNTYSNPYTNTQIHSFNHP</sequence>
<dbReference type="Proteomes" id="UP000326757">
    <property type="component" value="Unassembled WGS sequence"/>
</dbReference>
<dbReference type="EMBL" id="VIGI01000001">
    <property type="protein sequence ID" value="KAB8304990.1"/>
    <property type="molecule type" value="Genomic_DNA"/>
</dbReference>
<protein>
    <submittedName>
        <fullName evidence="2">Uncharacterized protein</fullName>
    </submittedName>
</protein>
<feature type="compositionally biased region" description="Polar residues" evidence="1">
    <location>
        <begin position="39"/>
        <end position="88"/>
    </location>
</feature>